<protein>
    <submittedName>
        <fullName evidence="1">Uncharacterized protein</fullName>
    </submittedName>
</protein>
<sequence>MFTKEQWEILLKGVRQMSFSDPNVTDEEIEVLAADLVKAYAE</sequence>
<dbReference type="Proteomes" id="UP000207683">
    <property type="component" value="Segment"/>
</dbReference>
<evidence type="ECO:0000313" key="1">
    <source>
        <dbReference type="EMBL" id="ADD25728.1"/>
    </source>
</evidence>
<reference evidence="1 2" key="1">
    <citation type="journal article" date="2010" name="Appl. Environ. Microbiol.">
        <title>Genome organization and characterization of the virulent lactococcal phage 1358 and its similarities to Listeria phages.</title>
        <authorList>
            <person name="Dupuis M.E."/>
            <person name="Moineau S."/>
        </authorList>
    </citation>
    <scope>NUCLEOTIDE SEQUENCE [LARGE SCALE GENOMIC DNA]</scope>
</reference>
<evidence type="ECO:0000313" key="2">
    <source>
        <dbReference type="Proteomes" id="UP000207683"/>
    </source>
</evidence>
<organism evidence="1 2">
    <name type="scientific">Lactococcus phage 1358</name>
    <dbReference type="NCBI Taxonomy" id="741942"/>
    <lineage>
        <taxon>Viruses</taxon>
        <taxon>Duplodnaviria</taxon>
        <taxon>Heunggongvirae</taxon>
        <taxon>Uroviricota</taxon>
        <taxon>Caudoviricetes</taxon>
        <taxon>Whiteheadvirus</taxon>
        <taxon>Whiteheadvirus wv1358</taxon>
    </lineage>
</organism>
<dbReference type="KEGG" id="vg:24366532"/>
<proteinExistence type="predicted"/>
<keyword evidence="2" id="KW-1185">Reference proteome</keyword>
<dbReference type="EMBL" id="GQ403788">
    <property type="protein sequence ID" value="ADD25728.1"/>
    <property type="molecule type" value="Genomic_DNA"/>
</dbReference>
<dbReference type="GeneID" id="24366532"/>
<name>D3W0G2_9CAUD</name>
<dbReference type="RefSeq" id="YP_009140418.1">
    <property type="nucleotide sequence ID" value="NC_027120.1"/>
</dbReference>
<accession>D3W0G2</accession>